<gene>
    <name evidence="3" type="ordered locus">VIT_12s0059g01610</name>
</gene>
<name>F6HIG0_VITVI</name>
<evidence type="ECO:0000256" key="2">
    <source>
        <dbReference type="SAM" id="SignalP"/>
    </source>
</evidence>
<dbReference type="STRING" id="29760.F6HIG0"/>
<feature type="compositionally biased region" description="Low complexity" evidence="1">
    <location>
        <begin position="41"/>
        <end position="51"/>
    </location>
</feature>
<feature type="region of interest" description="Disordered" evidence="1">
    <location>
        <begin position="32"/>
        <end position="92"/>
    </location>
</feature>
<dbReference type="HOGENOM" id="CLU_2417656_0_0_1"/>
<feature type="chain" id="PRO_5003341390" evidence="2">
    <location>
        <begin position="28"/>
        <end position="92"/>
    </location>
</feature>
<sequence>MAISRGMLVSCLATLLLCSFLIEVANADDDESFHVTTPGFKPTSPKSSASSPSPPGGPEDHDDDPQASGDDSASEANVAEMQFEPEMIILGH</sequence>
<accession>F6HIG0</accession>
<evidence type="ECO:0000313" key="3">
    <source>
        <dbReference type="EMBL" id="CCB52006.1"/>
    </source>
</evidence>
<keyword evidence="2" id="KW-0732">Signal</keyword>
<keyword evidence="4" id="KW-1185">Reference proteome</keyword>
<dbReference type="EMBL" id="FN595765">
    <property type="protein sequence ID" value="CCB52006.1"/>
    <property type="molecule type" value="Genomic_DNA"/>
</dbReference>
<dbReference type="AlphaFoldDB" id="F6HIG0"/>
<protein>
    <submittedName>
        <fullName evidence="3">Uncharacterized protein</fullName>
    </submittedName>
</protein>
<feature type="signal peptide" evidence="2">
    <location>
        <begin position="1"/>
        <end position="27"/>
    </location>
</feature>
<evidence type="ECO:0000313" key="4">
    <source>
        <dbReference type="Proteomes" id="UP000009183"/>
    </source>
</evidence>
<dbReference type="InParanoid" id="F6HIG0"/>
<evidence type="ECO:0000256" key="1">
    <source>
        <dbReference type="SAM" id="MobiDB-lite"/>
    </source>
</evidence>
<dbReference type="Proteomes" id="UP000009183">
    <property type="component" value="Chromosome 12"/>
</dbReference>
<dbReference type="PaxDb" id="29760-VIT_12s0059g01610.t01"/>
<proteinExistence type="predicted"/>
<reference evidence="4" key="1">
    <citation type="journal article" date="2007" name="Nature">
        <title>The grapevine genome sequence suggests ancestral hexaploidization in major angiosperm phyla.</title>
        <authorList>
            <consortium name="The French-Italian Public Consortium for Grapevine Genome Characterization."/>
            <person name="Jaillon O."/>
            <person name="Aury J.-M."/>
            <person name="Noel B."/>
            <person name="Policriti A."/>
            <person name="Clepet C."/>
            <person name="Casagrande A."/>
            <person name="Choisne N."/>
            <person name="Aubourg S."/>
            <person name="Vitulo N."/>
            <person name="Jubin C."/>
            <person name="Vezzi A."/>
            <person name="Legeai F."/>
            <person name="Hugueney P."/>
            <person name="Dasilva C."/>
            <person name="Horner D."/>
            <person name="Mica E."/>
            <person name="Jublot D."/>
            <person name="Poulain J."/>
            <person name="Bruyere C."/>
            <person name="Billault A."/>
            <person name="Segurens B."/>
            <person name="Gouyvenoux M."/>
            <person name="Ugarte E."/>
            <person name="Cattonaro F."/>
            <person name="Anthouard V."/>
            <person name="Vico V."/>
            <person name="Del Fabbro C."/>
            <person name="Alaux M."/>
            <person name="Di Gaspero G."/>
            <person name="Dumas V."/>
            <person name="Felice N."/>
            <person name="Paillard S."/>
            <person name="Juman I."/>
            <person name="Moroldo M."/>
            <person name="Scalabrin S."/>
            <person name="Canaguier A."/>
            <person name="Le Clainche I."/>
            <person name="Malacrida G."/>
            <person name="Durand E."/>
            <person name="Pesole G."/>
            <person name="Laucou V."/>
            <person name="Chatelet P."/>
            <person name="Merdinoglu D."/>
            <person name="Delledonne M."/>
            <person name="Pezzotti M."/>
            <person name="Lecharny A."/>
            <person name="Scarpelli C."/>
            <person name="Artiguenave F."/>
            <person name="Pe M.E."/>
            <person name="Valle G."/>
            <person name="Morgante M."/>
            <person name="Caboche M."/>
            <person name="Adam-Blondon A.-F."/>
            <person name="Weissenbach J."/>
            <person name="Quetier F."/>
            <person name="Wincker P."/>
        </authorList>
    </citation>
    <scope>NUCLEOTIDE SEQUENCE [LARGE SCALE GENOMIC DNA]</scope>
    <source>
        <strain evidence="4">cv. Pinot noir / PN40024</strain>
    </source>
</reference>
<organism evidence="3 4">
    <name type="scientific">Vitis vinifera</name>
    <name type="common">Grape</name>
    <dbReference type="NCBI Taxonomy" id="29760"/>
    <lineage>
        <taxon>Eukaryota</taxon>
        <taxon>Viridiplantae</taxon>
        <taxon>Streptophyta</taxon>
        <taxon>Embryophyta</taxon>
        <taxon>Tracheophyta</taxon>
        <taxon>Spermatophyta</taxon>
        <taxon>Magnoliopsida</taxon>
        <taxon>eudicotyledons</taxon>
        <taxon>Gunneridae</taxon>
        <taxon>Pentapetalae</taxon>
        <taxon>rosids</taxon>
        <taxon>Vitales</taxon>
        <taxon>Vitaceae</taxon>
        <taxon>Viteae</taxon>
        <taxon>Vitis</taxon>
    </lineage>
</organism>